<dbReference type="Proteomes" id="UP001501759">
    <property type="component" value="Unassembled WGS sequence"/>
</dbReference>
<dbReference type="PIRSF" id="PIRSF014753">
    <property type="entry name" value="UCP014753"/>
    <property type="match status" value="1"/>
</dbReference>
<keyword evidence="3" id="KW-1185">Reference proteome</keyword>
<dbReference type="InterPro" id="IPR049349">
    <property type="entry name" value="DUF2264_N"/>
</dbReference>
<accession>A0ABP9JKK2</accession>
<name>A0ABP9JKK2_9ACTN</name>
<dbReference type="Pfam" id="PF10022">
    <property type="entry name" value="DUF2264"/>
    <property type="match status" value="1"/>
</dbReference>
<sequence>MHLPPPDTALSPRTGYTRAHWEAAADSLLAAVEPYATEDRALYHLPGDHGSWSGRLSDGLEGYARTLLIAAFRQDEKTLERYADGLAAGTAGVWPRVEDRSQPLVEAASIALALRLTRPLLWDRLDDRVRQRAAHWLGDALTAEPWPNNWELFPVTVGGFLQEIGHEPEAARAAVDRGLARIEQWYLGDGWYSDGPGRAFDYYNGWAMHLYPVLHAWLSDDSRLLDLYGTRLETHLADYARLFGGDGAPMLQGRSLTYRFAAASPLWLGALTGRTPLSPGETRRLASGALRHFLDHGAVDDRGLLTLGWHGPDEAFLQGYSGPASPYWASKAFVGLLLPPDHEVWTAREEPGPAERADAVTPVGPPNWLLQSTGSDGVVRLHNHGSEDARYDPFYTRLAYSTATRPAPAPTYDNSVVVDGDPGRTDIEPLGVGEGWAASRHRVAGDTRVVSLVVAHGAVEVRAHLVTGAAPGTGVRVTGWTAPKGLRAELLPVHGLSEESAPAGTTGVTGDGPTLFVAVARLTGDAHPRPLGDQVSVEVSQARELSVDWPGGPSARFRFEAPDERSEPSAWTVTPV</sequence>
<comment type="caution">
    <text evidence="2">The sequence shown here is derived from an EMBL/GenBank/DDBJ whole genome shotgun (WGS) entry which is preliminary data.</text>
</comment>
<reference evidence="3" key="1">
    <citation type="journal article" date="2019" name="Int. J. Syst. Evol. Microbiol.">
        <title>The Global Catalogue of Microorganisms (GCM) 10K type strain sequencing project: providing services to taxonomists for standard genome sequencing and annotation.</title>
        <authorList>
            <consortium name="The Broad Institute Genomics Platform"/>
            <consortium name="The Broad Institute Genome Sequencing Center for Infectious Disease"/>
            <person name="Wu L."/>
            <person name="Ma J."/>
        </authorList>
    </citation>
    <scope>NUCLEOTIDE SEQUENCE [LARGE SCALE GENOMIC DNA]</scope>
    <source>
        <strain evidence="3">JCM 18409</strain>
    </source>
</reference>
<gene>
    <name evidence="2" type="ORF">GCM10023335_79240</name>
</gene>
<proteinExistence type="predicted"/>
<protein>
    <submittedName>
        <fullName evidence="2">DUF2264 domain-containing protein</fullName>
    </submittedName>
</protein>
<dbReference type="PANTHER" id="PTHR35339">
    <property type="entry name" value="LINALOOL DEHYDRATASE_ISOMERASE DOMAIN-CONTAINING PROTEIN"/>
    <property type="match status" value="1"/>
</dbReference>
<dbReference type="InterPro" id="IPR016624">
    <property type="entry name" value="UCP014753"/>
</dbReference>
<evidence type="ECO:0000259" key="1">
    <source>
        <dbReference type="Pfam" id="PF10022"/>
    </source>
</evidence>
<evidence type="ECO:0000313" key="2">
    <source>
        <dbReference type="EMBL" id="GAA5034520.1"/>
    </source>
</evidence>
<dbReference type="PANTHER" id="PTHR35339:SF4">
    <property type="entry name" value="LINALOOL DEHYDRATASE_ISOMERASE DOMAIN-CONTAINING PROTEIN"/>
    <property type="match status" value="1"/>
</dbReference>
<evidence type="ECO:0000313" key="3">
    <source>
        <dbReference type="Proteomes" id="UP001501759"/>
    </source>
</evidence>
<dbReference type="RefSeq" id="WP_345657699.1">
    <property type="nucleotide sequence ID" value="NZ_BAABKB010000042.1"/>
</dbReference>
<dbReference type="EMBL" id="BAABKB010000042">
    <property type="protein sequence ID" value="GAA5034520.1"/>
    <property type="molecule type" value="Genomic_DNA"/>
</dbReference>
<feature type="domain" description="DUF2264" evidence="1">
    <location>
        <begin position="17"/>
        <end position="351"/>
    </location>
</feature>
<organism evidence="2 3">
    <name type="scientific">Streptomyces siamensis</name>
    <dbReference type="NCBI Taxonomy" id="1274986"/>
    <lineage>
        <taxon>Bacteria</taxon>
        <taxon>Bacillati</taxon>
        <taxon>Actinomycetota</taxon>
        <taxon>Actinomycetes</taxon>
        <taxon>Kitasatosporales</taxon>
        <taxon>Streptomycetaceae</taxon>
        <taxon>Streptomyces</taxon>
    </lineage>
</organism>